<dbReference type="PANTHER" id="PTHR19965">
    <property type="entry name" value="RNA AND EXPORT FACTOR BINDING PROTEIN"/>
    <property type="match status" value="1"/>
</dbReference>
<feature type="domain" description="RRM" evidence="4">
    <location>
        <begin position="109"/>
        <end position="186"/>
    </location>
</feature>
<dbReference type="EMBL" id="QEAQ01000048">
    <property type="protein sequence ID" value="TPX57710.1"/>
    <property type="molecule type" value="Genomic_DNA"/>
</dbReference>
<dbReference type="GO" id="GO:0003729">
    <property type="term" value="F:mRNA binding"/>
    <property type="evidence" value="ECO:0007669"/>
    <property type="project" value="TreeGrafter"/>
</dbReference>
<dbReference type="GO" id="GO:0005634">
    <property type="term" value="C:nucleus"/>
    <property type="evidence" value="ECO:0007669"/>
    <property type="project" value="TreeGrafter"/>
</dbReference>
<proteinExistence type="predicted"/>
<dbReference type="Pfam" id="PF00076">
    <property type="entry name" value="RRM_1"/>
    <property type="match status" value="1"/>
</dbReference>
<gene>
    <name evidence="5" type="ORF">PhCBS80983_g03617</name>
</gene>
<comment type="caution">
    <text evidence="5">The sequence shown here is derived from an EMBL/GenBank/DDBJ whole genome shotgun (WGS) entry which is preliminary data.</text>
</comment>
<evidence type="ECO:0000256" key="2">
    <source>
        <dbReference type="PROSITE-ProRule" id="PRU00176"/>
    </source>
</evidence>
<dbReference type="InterPro" id="IPR012677">
    <property type="entry name" value="Nucleotide-bd_a/b_plait_sf"/>
</dbReference>
<dbReference type="CDD" id="cd12418">
    <property type="entry name" value="RRM_Aly_REF_like"/>
    <property type="match status" value="1"/>
</dbReference>
<feature type="region of interest" description="Disordered" evidence="3">
    <location>
        <begin position="222"/>
        <end position="252"/>
    </location>
</feature>
<dbReference type="Pfam" id="PF13865">
    <property type="entry name" value="FoP_duplication"/>
    <property type="match status" value="1"/>
</dbReference>
<keyword evidence="6" id="KW-1185">Reference proteome</keyword>
<reference evidence="5 6" key="1">
    <citation type="journal article" date="2019" name="Sci. Rep.">
        <title>Comparative genomics of chytrid fungi reveal insights into the obligate biotrophic and pathogenic lifestyle of Synchytrium endobioticum.</title>
        <authorList>
            <person name="van de Vossenberg B.T.L.H."/>
            <person name="Warris S."/>
            <person name="Nguyen H.D.T."/>
            <person name="van Gent-Pelzer M.P.E."/>
            <person name="Joly D.L."/>
            <person name="van de Geest H.C."/>
            <person name="Bonants P.J.M."/>
            <person name="Smith D.S."/>
            <person name="Levesque C.A."/>
            <person name="van der Lee T.A.J."/>
        </authorList>
    </citation>
    <scope>NUCLEOTIDE SEQUENCE [LARGE SCALE GENOMIC DNA]</scope>
    <source>
        <strain evidence="5 6">CBS 809.83</strain>
    </source>
</reference>
<evidence type="ECO:0000256" key="1">
    <source>
        <dbReference type="ARBA" id="ARBA00022884"/>
    </source>
</evidence>
<evidence type="ECO:0000313" key="5">
    <source>
        <dbReference type="EMBL" id="TPX57710.1"/>
    </source>
</evidence>
<dbReference type="GO" id="GO:0006406">
    <property type="term" value="P:mRNA export from nucleus"/>
    <property type="evidence" value="ECO:0007669"/>
    <property type="project" value="TreeGrafter"/>
</dbReference>
<protein>
    <recommendedName>
        <fullName evidence="4">RRM domain-containing protein</fullName>
    </recommendedName>
</protein>
<dbReference type="SUPFAM" id="SSF54928">
    <property type="entry name" value="RNA-binding domain, RBD"/>
    <property type="match status" value="1"/>
</dbReference>
<dbReference type="InterPro" id="IPR051229">
    <property type="entry name" value="ALYREF_mRNA_export"/>
</dbReference>
<evidence type="ECO:0000259" key="4">
    <source>
        <dbReference type="PROSITE" id="PS50102"/>
    </source>
</evidence>
<dbReference type="PROSITE" id="PS50102">
    <property type="entry name" value="RRM"/>
    <property type="match status" value="1"/>
</dbReference>
<sequence>MADPMDISLDEIISRKRSSRGGGGGGNRSRQRTDSSYSSDNGSPRTARRTIRNDNNNGRRNRYSDKPYSRGTGNADGTWRHDMFEGGPRDLADRIGSRRTVNEPSGGSTQIRVENLHWNVSEQDISELMGAYGTLRSVKLKYDNAGRSEGVCTVTFDSEDAAVAAIEAYDGRDLDGMKMTATLVRGSSTRHGGAGGGGGAIINRLGPKVGNVLDRLGKKLEDRLGPRMQNNNRNGHTTSGGGGGGGGRRQPRVRAVAEDLDAQMDRYMAGEAEPEPEVTPSYGGANRRVVVVDWDKPVDVTQREVITYDDINPALS</sequence>
<dbReference type="SMART" id="SM00360">
    <property type="entry name" value="RRM"/>
    <property type="match status" value="1"/>
</dbReference>
<feature type="compositionally biased region" description="Polar residues" evidence="3">
    <location>
        <begin position="34"/>
        <end position="44"/>
    </location>
</feature>
<feature type="compositionally biased region" description="Basic and acidic residues" evidence="3">
    <location>
        <begin position="78"/>
        <end position="89"/>
    </location>
</feature>
<dbReference type="InterPro" id="IPR025715">
    <property type="entry name" value="FoP_C"/>
</dbReference>
<accession>A0A507E3P0</accession>
<dbReference type="InterPro" id="IPR035979">
    <property type="entry name" value="RBD_domain_sf"/>
</dbReference>
<dbReference type="AlphaFoldDB" id="A0A507E3P0"/>
<feature type="region of interest" description="Disordered" evidence="3">
    <location>
        <begin position="1"/>
        <end position="89"/>
    </location>
</feature>
<keyword evidence="1 2" id="KW-0694">RNA-binding</keyword>
<feature type="compositionally biased region" description="Gly residues" evidence="3">
    <location>
        <begin position="238"/>
        <end position="248"/>
    </location>
</feature>
<organism evidence="5 6">
    <name type="scientific">Powellomyces hirtus</name>
    <dbReference type="NCBI Taxonomy" id="109895"/>
    <lineage>
        <taxon>Eukaryota</taxon>
        <taxon>Fungi</taxon>
        <taxon>Fungi incertae sedis</taxon>
        <taxon>Chytridiomycota</taxon>
        <taxon>Chytridiomycota incertae sedis</taxon>
        <taxon>Chytridiomycetes</taxon>
        <taxon>Spizellomycetales</taxon>
        <taxon>Powellomycetaceae</taxon>
        <taxon>Powellomyces</taxon>
    </lineage>
</organism>
<dbReference type="PANTHER" id="PTHR19965:SF35">
    <property type="entry name" value="RNA ANNEALING PROTEIN YRA1"/>
    <property type="match status" value="1"/>
</dbReference>
<dbReference type="InterPro" id="IPR000504">
    <property type="entry name" value="RRM_dom"/>
</dbReference>
<name>A0A507E3P0_9FUNG</name>
<evidence type="ECO:0000313" key="6">
    <source>
        <dbReference type="Proteomes" id="UP000318582"/>
    </source>
</evidence>
<dbReference type="STRING" id="109895.A0A507E3P0"/>
<dbReference type="Proteomes" id="UP000318582">
    <property type="component" value="Unassembled WGS sequence"/>
</dbReference>
<evidence type="ECO:0000256" key="3">
    <source>
        <dbReference type="SAM" id="MobiDB-lite"/>
    </source>
</evidence>
<dbReference type="Gene3D" id="3.30.70.330">
    <property type="match status" value="1"/>
</dbReference>
<feature type="compositionally biased region" description="Polar residues" evidence="3">
    <location>
        <begin position="228"/>
        <end position="237"/>
    </location>
</feature>